<dbReference type="InterPro" id="IPR011042">
    <property type="entry name" value="6-blade_b-propeller_TolB-like"/>
</dbReference>
<organism evidence="2 3">
    <name type="scientific">Haoranjiania flava</name>
    <dbReference type="NCBI Taxonomy" id="1856322"/>
    <lineage>
        <taxon>Bacteria</taxon>
        <taxon>Pseudomonadati</taxon>
        <taxon>Bacteroidota</taxon>
        <taxon>Chitinophagia</taxon>
        <taxon>Chitinophagales</taxon>
        <taxon>Chitinophagaceae</taxon>
        <taxon>Haoranjiania</taxon>
    </lineage>
</organism>
<proteinExistence type="predicted"/>
<accession>A0AAE3IND5</accession>
<feature type="domain" description="IPT/TIG" evidence="1">
    <location>
        <begin position="44"/>
        <end position="129"/>
    </location>
</feature>
<dbReference type="EMBL" id="JAOTPL010000007">
    <property type="protein sequence ID" value="MCU7694161.1"/>
    <property type="molecule type" value="Genomic_DNA"/>
</dbReference>
<dbReference type="SUPFAM" id="SSF101898">
    <property type="entry name" value="NHL repeat"/>
    <property type="match status" value="1"/>
</dbReference>
<evidence type="ECO:0000313" key="3">
    <source>
        <dbReference type="Proteomes" id="UP001209317"/>
    </source>
</evidence>
<reference evidence="2" key="1">
    <citation type="submission" date="2022-10" db="EMBL/GenBank/DDBJ databases">
        <authorList>
            <person name="Kim H.S."/>
            <person name="Kim J.-S."/>
            <person name="Suh M.K."/>
            <person name="Eom M.K."/>
            <person name="Lee J.-S."/>
        </authorList>
    </citation>
    <scope>NUCLEOTIDE SEQUENCE</scope>
    <source>
        <strain evidence="2">LIP-5</strain>
    </source>
</reference>
<sequence length="441" mass="49787">MFKLNVSKSFMLFFNFLLGGILICSCNKQEQSTKVLQPYDPAKPVTIQKFTPDSGGVSTQMIIYGENFGTDTSQIKVFVNDKPAPVIGSSGTAIYALVPSRAGIGPVKIVVGAKGSSKEVVSTTNFTYIFRPAVSTLAGFTDKDGRTAIVDGPIEKAQFEEPYWLEFDQHKNIYLLEEYRGLRMIDSALTTVTTKFRTGNGWGRPRTISFNPTYDTMYLTNDADNWDELAAVIATKGDNFSRWNALIFSKQCNGGDVQPQTGDFFYNSYSNGQVFKWNRTTRTSTELYRVGDNQWEFNIQFAPSGDFALMVSRNRNYILKARYNRETRVLEQPVLFVGRINNQGYKDGVGADAMFREPHQGAFDEYDNFYVCDVFNHCIRKVTPEGIVSTFAGRPERYGYADGALRDAQFDQPNGIIYDKEQGVFYVADMKNRRIRKIATE</sequence>
<dbReference type="InterPro" id="IPR014756">
    <property type="entry name" value="Ig_E-set"/>
</dbReference>
<dbReference type="Proteomes" id="UP001209317">
    <property type="component" value="Unassembled WGS sequence"/>
</dbReference>
<dbReference type="Gene3D" id="2.60.40.10">
    <property type="entry name" value="Immunoglobulins"/>
    <property type="match status" value="1"/>
</dbReference>
<dbReference type="RefSeq" id="WP_263037647.1">
    <property type="nucleotide sequence ID" value="NZ_JAOTPL010000007.1"/>
</dbReference>
<dbReference type="Pfam" id="PF01833">
    <property type="entry name" value="TIG"/>
    <property type="match status" value="1"/>
</dbReference>
<gene>
    <name evidence="2" type="ORF">OD355_06495</name>
</gene>
<protein>
    <submittedName>
        <fullName evidence="2">IPT/TIG domain-containing protein</fullName>
    </submittedName>
</protein>
<dbReference type="PANTHER" id="PTHR13833">
    <property type="match status" value="1"/>
</dbReference>
<dbReference type="CDD" id="cd00603">
    <property type="entry name" value="IPT_PCSR"/>
    <property type="match status" value="1"/>
</dbReference>
<comment type="caution">
    <text evidence="2">The sequence shown here is derived from an EMBL/GenBank/DDBJ whole genome shotgun (WGS) entry which is preliminary data.</text>
</comment>
<dbReference type="InterPro" id="IPR013783">
    <property type="entry name" value="Ig-like_fold"/>
</dbReference>
<dbReference type="SMART" id="SM00429">
    <property type="entry name" value="IPT"/>
    <property type="match status" value="1"/>
</dbReference>
<dbReference type="InterPro" id="IPR011044">
    <property type="entry name" value="Quino_amine_DH_bsu"/>
</dbReference>
<dbReference type="SUPFAM" id="SSF50969">
    <property type="entry name" value="YVTN repeat-like/Quinoprotein amine dehydrogenase"/>
    <property type="match status" value="1"/>
</dbReference>
<evidence type="ECO:0000313" key="2">
    <source>
        <dbReference type="EMBL" id="MCU7694161.1"/>
    </source>
</evidence>
<dbReference type="Gene3D" id="2.120.10.30">
    <property type="entry name" value="TolB, C-terminal domain"/>
    <property type="match status" value="1"/>
</dbReference>
<dbReference type="SUPFAM" id="SSF81296">
    <property type="entry name" value="E set domains"/>
    <property type="match status" value="1"/>
</dbReference>
<evidence type="ECO:0000259" key="1">
    <source>
        <dbReference type="SMART" id="SM00429"/>
    </source>
</evidence>
<keyword evidence="3" id="KW-1185">Reference proteome</keyword>
<dbReference type="AlphaFoldDB" id="A0AAE3IND5"/>
<dbReference type="PANTHER" id="PTHR13833:SF71">
    <property type="entry name" value="NHL DOMAIN-CONTAINING PROTEIN"/>
    <property type="match status" value="1"/>
</dbReference>
<name>A0AAE3IND5_9BACT</name>
<dbReference type="InterPro" id="IPR002909">
    <property type="entry name" value="IPT_dom"/>
</dbReference>
<dbReference type="PROSITE" id="PS51257">
    <property type="entry name" value="PROKAR_LIPOPROTEIN"/>
    <property type="match status" value="1"/>
</dbReference>